<dbReference type="Gene3D" id="3.10.450.160">
    <property type="entry name" value="inner membrane protein cigr"/>
    <property type="match status" value="1"/>
</dbReference>
<dbReference type="KEGG" id="pzu:PHZ_c2629"/>
<feature type="region of interest" description="Disordered" evidence="1">
    <location>
        <begin position="23"/>
        <end position="58"/>
    </location>
</feature>
<dbReference type="InterPro" id="IPR024572">
    <property type="entry name" value="RcnB"/>
</dbReference>
<evidence type="ECO:0000313" key="4">
    <source>
        <dbReference type="Proteomes" id="UP000001868"/>
    </source>
</evidence>
<dbReference type="eggNOG" id="COG5455">
    <property type="taxonomic scope" value="Bacteria"/>
</dbReference>
<dbReference type="EMBL" id="CP000747">
    <property type="protein sequence ID" value="ACG79038.1"/>
    <property type="molecule type" value="Genomic_DNA"/>
</dbReference>
<sequence length="181" mass="21663">MKKSLLVAVAVLTAAGPIATSAAMAQPRDREVRESRRELREERRELRDERHDARRDGVVTPRERRAIERDRQDVREARRELRFDRRRAETWRDRAEWRAYRGDRQGYWYAPGYGYRPYMRSYAWRRGAYVPRAYRSYYVQDPYYYGLRAPPRGHRWVYADGNFVLMALATGLIAEVVSNGW</sequence>
<protein>
    <recommendedName>
        <fullName evidence="5">Integral membrane protein</fullName>
    </recommendedName>
</protein>
<organism evidence="3 4">
    <name type="scientific">Phenylobacterium zucineum (strain HLK1)</name>
    <dbReference type="NCBI Taxonomy" id="450851"/>
    <lineage>
        <taxon>Bacteria</taxon>
        <taxon>Pseudomonadati</taxon>
        <taxon>Pseudomonadota</taxon>
        <taxon>Alphaproteobacteria</taxon>
        <taxon>Caulobacterales</taxon>
        <taxon>Caulobacteraceae</taxon>
        <taxon>Phenylobacterium</taxon>
    </lineage>
</organism>
<feature type="compositionally biased region" description="Basic and acidic residues" evidence="1">
    <location>
        <begin position="27"/>
        <end position="58"/>
    </location>
</feature>
<evidence type="ECO:0000256" key="2">
    <source>
        <dbReference type="SAM" id="SignalP"/>
    </source>
</evidence>
<gene>
    <name evidence="3" type="ordered locus">PHZ_c2629</name>
</gene>
<name>B4RH90_PHEZH</name>
<feature type="signal peptide" evidence="2">
    <location>
        <begin position="1"/>
        <end position="25"/>
    </location>
</feature>
<proteinExistence type="predicted"/>
<dbReference type="RefSeq" id="WP_012523176.1">
    <property type="nucleotide sequence ID" value="NC_011144.1"/>
</dbReference>
<dbReference type="AlphaFoldDB" id="B4RH90"/>
<feature type="chain" id="PRO_5002822669" description="Integral membrane protein" evidence="2">
    <location>
        <begin position="26"/>
        <end position="181"/>
    </location>
</feature>
<evidence type="ECO:0000256" key="1">
    <source>
        <dbReference type="SAM" id="MobiDB-lite"/>
    </source>
</evidence>
<accession>B4RH90</accession>
<reference evidence="3 4" key="1">
    <citation type="journal article" date="2008" name="BMC Genomics">
        <title>Complete genome of Phenylobacterium zucineum - a novel facultative intracellular bacterium isolated from human erythroleukemia cell line K562.</title>
        <authorList>
            <person name="Luo Y."/>
            <person name="Xu X."/>
            <person name="Ding Z."/>
            <person name="Liu Z."/>
            <person name="Zhang B."/>
            <person name="Yan Z."/>
            <person name="Sun J."/>
            <person name="Hu S."/>
            <person name="Hu X."/>
        </authorList>
    </citation>
    <scope>NUCLEOTIDE SEQUENCE [LARGE SCALE GENOMIC DNA]</scope>
    <source>
        <strain evidence="3 4">HLK1</strain>
    </source>
</reference>
<evidence type="ECO:0000313" key="3">
    <source>
        <dbReference type="EMBL" id="ACG79038.1"/>
    </source>
</evidence>
<evidence type="ECO:0008006" key="5">
    <source>
        <dbReference type="Google" id="ProtNLM"/>
    </source>
</evidence>
<keyword evidence="4" id="KW-1185">Reference proteome</keyword>
<dbReference type="STRING" id="450851.PHZ_c2629"/>
<dbReference type="Proteomes" id="UP000001868">
    <property type="component" value="Chromosome"/>
</dbReference>
<dbReference type="Pfam" id="PF11776">
    <property type="entry name" value="RcnB"/>
    <property type="match status" value="1"/>
</dbReference>
<keyword evidence="2" id="KW-0732">Signal</keyword>
<dbReference type="HOGENOM" id="CLU_1487729_0_0_5"/>
<dbReference type="OrthoDB" id="7190052at2"/>